<protein>
    <submittedName>
        <fullName evidence="1">Uncharacterized protein</fullName>
    </submittedName>
</protein>
<dbReference type="AlphaFoldDB" id="A0A7J8B1H0"/>
<gene>
    <name evidence="1" type="ORF">mPipKuh1_007806</name>
</gene>
<proteinExistence type="predicted"/>
<sequence>MRGGAQRNPGKMAVEQELRTLQDSPWETAWRRARIQPSGHSSLLIVPCGDSGPSQAPLWPLLQEAVFMAACRSPLVPAHFHGASAVCLAWCWDSSGNVLSCFSGTCDIFFFWGGGGILSRNWGTCDSKYLWFLSPCCLQVQGVLRSRRNGMEAALVQTTL</sequence>
<dbReference type="EMBL" id="JACAGB010000001">
    <property type="protein sequence ID" value="KAF6392617.1"/>
    <property type="molecule type" value="Genomic_DNA"/>
</dbReference>
<evidence type="ECO:0000313" key="2">
    <source>
        <dbReference type="Proteomes" id="UP000558488"/>
    </source>
</evidence>
<dbReference type="Proteomes" id="UP000558488">
    <property type="component" value="Unassembled WGS sequence"/>
</dbReference>
<organism evidence="1 2">
    <name type="scientific">Pipistrellus kuhlii</name>
    <name type="common">Kuhl's pipistrelle</name>
    <dbReference type="NCBI Taxonomy" id="59472"/>
    <lineage>
        <taxon>Eukaryota</taxon>
        <taxon>Metazoa</taxon>
        <taxon>Chordata</taxon>
        <taxon>Craniata</taxon>
        <taxon>Vertebrata</taxon>
        <taxon>Euteleostomi</taxon>
        <taxon>Mammalia</taxon>
        <taxon>Eutheria</taxon>
        <taxon>Laurasiatheria</taxon>
        <taxon>Chiroptera</taxon>
        <taxon>Yangochiroptera</taxon>
        <taxon>Vespertilionidae</taxon>
        <taxon>Pipistrellus</taxon>
    </lineage>
</organism>
<accession>A0A7J8B1H0</accession>
<keyword evidence="2" id="KW-1185">Reference proteome</keyword>
<name>A0A7J8B1H0_PIPKU</name>
<evidence type="ECO:0000313" key="1">
    <source>
        <dbReference type="EMBL" id="KAF6392617.1"/>
    </source>
</evidence>
<reference evidence="1 2" key="1">
    <citation type="journal article" date="2020" name="Nature">
        <title>Six reference-quality genomes reveal evolution of bat adaptations.</title>
        <authorList>
            <person name="Jebb D."/>
            <person name="Huang Z."/>
            <person name="Pippel M."/>
            <person name="Hughes G.M."/>
            <person name="Lavrichenko K."/>
            <person name="Devanna P."/>
            <person name="Winkler S."/>
            <person name="Jermiin L.S."/>
            <person name="Skirmuntt E.C."/>
            <person name="Katzourakis A."/>
            <person name="Burkitt-Gray L."/>
            <person name="Ray D.A."/>
            <person name="Sullivan K.A.M."/>
            <person name="Roscito J.G."/>
            <person name="Kirilenko B.M."/>
            <person name="Davalos L.M."/>
            <person name="Corthals A.P."/>
            <person name="Power M.L."/>
            <person name="Jones G."/>
            <person name="Ransome R.D."/>
            <person name="Dechmann D.K.N."/>
            <person name="Locatelli A.G."/>
            <person name="Puechmaille S.J."/>
            <person name="Fedrigo O."/>
            <person name="Jarvis E.D."/>
            <person name="Hiller M."/>
            <person name="Vernes S.C."/>
            <person name="Myers E.W."/>
            <person name="Teeling E.C."/>
        </authorList>
    </citation>
    <scope>NUCLEOTIDE SEQUENCE [LARGE SCALE GENOMIC DNA]</scope>
    <source>
        <strain evidence="1">MPipKuh1</strain>
        <tissue evidence="1">Flight muscle</tissue>
    </source>
</reference>
<comment type="caution">
    <text evidence="1">The sequence shown here is derived from an EMBL/GenBank/DDBJ whole genome shotgun (WGS) entry which is preliminary data.</text>
</comment>